<proteinExistence type="inferred from homology"/>
<dbReference type="PANTHER" id="PTHR11102:SF160">
    <property type="entry name" value="ERAD-ASSOCIATED E3 UBIQUITIN-PROTEIN LIGASE COMPONENT HRD3"/>
    <property type="match status" value="1"/>
</dbReference>
<sequence>MVLQALRLAWRRKRIERAREATQELKTVLSELRQLGHRSNALEFQESPMVTRLKTDSQFFNLGKMIYNNADENPEEIQKALFLWRKAMKMGSIAAKYSVAVCLKNGVGMKERDIKTAVKHFQELSERGHKWGMFGYADALSKGEGTRKDPKKAFQLFLQAAQGDVPPAFLNVANMYLSGTGVAKNEEEGIKWLLRAAETGDPQAKATLADHYFHGKGVPKDVKKAVVLYHQAATRGVVTAQYNLGFLYLTGDGVKQDSLEAEGLFRRAAEQGFVMAMVNLAQMYRTGYGDVPQNVELAKQQNQRE</sequence>
<name>A0AAD5M836_PYTIN</name>
<comment type="caution">
    <text evidence="2">The sequence shown here is derived from an EMBL/GenBank/DDBJ whole genome shotgun (WGS) entry which is preliminary data.</text>
</comment>
<keyword evidence="3" id="KW-1185">Reference proteome</keyword>
<accession>A0AAD5M836</accession>
<dbReference type="SMART" id="SM00671">
    <property type="entry name" value="SEL1"/>
    <property type="match status" value="7"/>
</dbReference>
<dbReference type="SUPFAM" id="SSF81901">
    <property type="entry name" value="HCP-like"/>
    <property type="match status" value="1"/>
</dbReference>
<evidence type="ECO:0000256" key="1">
    <source>
        <dbReference type="ARBA" id="ARBA00038101"/>
    </source>
</evidence>
<dbReference type="Pfam" id="PF08238">
    <property type="entry name" value="Sel1"/>
    <property type="match status" value="7"/>
</dbReference>
<protein>
    <submittedName>
        <fullName evidence="2">Uncharacterized protein</fullName>
    </submittedName>
</protein>
<dbReference type="AlphaFoldDB" id="A0AAD5M836"/>
<dbReference type="Proteomes" id="UP001209570">
    <property type="component" value="Unassembled WGS sequence"/>
</dbReference>
<dbReference type="InterPro" id="IPR050767">
    <property type="entry name" value="Sel1_AlgK"/>
</dbReference>
<evidence type="ECO:0000313" key="2">
    <source>
        <dbReference type="EMBL" id="KAJ0408028.1"/>
    </source>
</evidence>
<dbReference type="InterPro" id="IPR006597">
    <property type="entry name" value="Sel1-like"/>
</dbReference>
<dbReference type="Gene3D" id="1.25.40.10">
    <property type="entry name" value="Tetratricopeptide repeat domain"/>
    <property type="match status" value="2"/>
</dbReference>
<dbReference type="InterPro" id="IPR011990">
    <property type="entry name" value="TPR-like_helical_dom_sf"/>
</dbReference>
<gene>
    <name evidence="2" type="ORF">P43SY_000232</name>
</gene>
<dbReference type="EMBL" id="JAKCXM010000015">
    <property type="protein sequence ID" value="KAJ0408028.1"/>
    <property type="molecule type" value="Genomic_DNA"/>
</dbReference>
<evidence type="ECO:0000313" key="3">
    <source>
        <dbReference type="Proteomes" id="UP001209570"/>
    </source>
</evidence>
<organism evidence="2 3">
    <name type="scientific">Pythium insidiosum</name>
    <name type="common">Pythiosis disease agent</name>
    <dbReference type="NCBI Taxonomy" id="114742"/>
    <lineage>
        <taxon>Eukaryota</taxon>
        <taxon>Sar</taxon>
        <taxon>Stramenopiles</taxon>
        <taxon>Oomycota</taxon>
        <taxon>Peronosporomycetes</taxon>
        <taxon>Pythiales</taxon>
        <taxon>Pythiaceae</taxon>
        <taxon>Pythium</taxon>
    </lineage>
</organism>
<reference evidence="2" key="1">
    <citation type="submission" date="2021-12" db="EMBL/GenBank/DDBJ databases">
        <title>Prjna785345.</title>
        <authorList>
            <person name="Rujirawat T."/>
            <person name="Krajaejun T."/>
        </authorList>
    </citation>
    <scope>NUCLEOTIDE SEQUENCE</scope>
    <source>
        <strain evidence="2">Pi057C3</strain>
    </source>
</reference>
<comment type="similarity">
    <text evidence="1">Belongs to the sel-1 family.</text>
</comment>
<dbReference type="PANTHER" id="PTHR11102">
    <property type="entry name" value="SEL-1-LIKE PROTEIN"/>
    <property type="match status" value="1"/>
</dbReference>